<dbReference type="EMBL" id="LNFO01002476">
    <property type="protein sequence ID" value="KUF85597.1"/>
    <property type="molecule type" value="Genomic_DNA"/>
</dbReference>
<dbReference type="STRING" id="4790.A0A0W8CN51"/>
<dbReference type="PANTHER" id="PTHR46586">
    <property type="entry name" value="ANKYRIN REPEAT-CONTAINING PROTEIN"/>
    <property type="match status" value="1"/>
</dbReference>
<dbReference type="InterPro" id="IPR052050">
    <property type="entry name" value="SecEffector_AnkRepeat"/>
</dbReference>
<gene>
    <name evidence="1" type="ORF">AM587_10009645</name>
</gene>
<reference evidence="1 2" key="1">
    <citation type="submission" date="2015-11" db="EMBL/GenBank/DDBJ databases">
        <title>Genomes and virulence difference between two physiological races of Phytophthora nicotianae.</title>
        <authorList>
            <person name="Liu H."/>
            <person name="Ma X."/>
            <person name="Yu H."/>
            <person name="Fang D."/>
            <person name="Li Y."/>
            <person name="Wang X."/>
            <person name="Wang W."/>
            <person name="Dong Y."/>
            <person name="Xiao B."/>
        </authorList>
    </citation>
    <scope>NUCLEOTIDE SEQUENCE [LARGE SCALE GENOMIC DNA]</scope>
    <source>
        <strain evidence="2">race 0</strain>
    </source>
</reference>
<comment type="caution">
    <text evidence="1">The sequence shown here is derived from an EMBL/GenBank/DDBJ whole genome shotgun (WGS) entry which is preliminary data.</text>
</comment>
<dbReference type="InterPro" id="IPR002110">
    <property type="entry name" value="Ankyrin_rpt"/>
</dbReference>
<evidence type="ECO:0000313" key="2">
    <source>
        <dbReference type="Proteomes" id="UP000052943"/>
    </source>
</evidence>
<sequence>MQYLYKQGWTDGYDVAMMKAIQKDKFNSVEWLLGHFWPGGYETPGWLVSRLISDRGLEMLQFLHSLDPSILNRAKETNRRPSDEPDIDWYRKDNAVYWAARCGKLEILTWAQANFRQEVSTDSLEVAAQHGHLDVLKYLHTNNPEICTGMAMVLAAENNHLDVLQWLHSNRLRESNTKAMQRAAERGHFDIVKWLYENCPESQTAVAMDKALEIGHIDIVYWLQSRFPDYQIGSSNIKGYPVIWAISSMFFEAILYLHVHHRYVFTPKFRKRLREHILVCSISDSEHVSNWLDEN</sequence>
<name>A0A0W8CN51_PHYNI</name>
<dbReference type="SUPFAM" id="SSF140860">
    <property type="entry name" value="Pseudo ankyrin repeat-like"/>
    <property type="match status" value="1"/>
</dbReference>
<dbReference type="Gene3D" id="1.25.40.20">
    <property type="entry name" value="Ankyrin repeat-containing domain"/>
    <property type="match status" value="1"/>
</dbReference>
<organism evidence="1 2">
    <name type="scientific">Phytophthora nicotianae</name>
    <name type="common">Potato buckeye rot agent</name>
    <name type="synonym">Phytophthora parasitica</name>
    <dbReference type="NCBI Taxonomy" id="4792"/>
    <lineage>
        <taxon>Eukaryota</taxon>
        <taxon>Sar</taxon>
        <taxon>Stramenopiles</taxon>
        <taxon>Oomycota</taxon>
        <taxon>Peronosporomycetes</taxon>
        <taxon>Peronosporales</taxon>
        <taxon>Peronosporaceae</taxon>
        <taxon>Phytophthora</taxon>
    </lineage>
</organism>
<protein>
    <submittedName>
        <fullName evidence="1">Uncharacterized protein</fullName>
    </submittedName>
</protein>
<dbReference type="AlphaFoldDB" id="A0A0W8CN51"/>
<accession>A0A0W8CN51</accession>
<dbReference type="Proteomes" id="UP000052943">
    <property type="component" value="Unassembled WGS sequence"/>
</dbReference>
<dbReference type="Pfam" id="PF12796">
    <property type="entry name" value="Ank_2"/>
    <property type="match status" value="1"/>
</dbReference>
<evidence type="ECO:0000313" key="1">
    <source>
        <dbReference type="EMBL" id="KUF85597.1"/>
    </source>
</evidence>
<dbReference type="PANTHER" id="PTHR46586:SF3">
    <property type="entry name" value="ANKYRIN REPEAT-CONTAINING PROTEIN"/>
    <property type="match status" value="1"/>
</dbReference>
<proteinExistence type="predicted"/>
<dbReference type="OrthoDB" id="194358at2759"/>
<dbReference type="InterPro" id="IPR036770">
    <property type="entry name" value="Ankyrin_rpt-contain_sf"/>
</dbReference>